<evidence type="ECO:0000256" key="5">
    <source>
        <dbReference type="SAM" id="MobiDB-lite"/>
    </source>
</evidence>
<evidence type="ECO:0000313" key="6">
    <source>
        <dbReference type="EMBL" id="TRY79764.1"/>
    </source>
</evidence>
<evidence type="ECO:0000256" key="3">
    <source>
        <dbReference type="ARBA" id="ARBA00022737"/>
    </source>
</evidence>
<evidence type="ECO:0000313" key="7">
    <source>
        <dbReference type="Proteomes" id="UP000318571"/>
    </source>
</evidence>
<accession>A0A553PQ05</accession>
<organism evidence="6 7">
    <name type="scientific">Tigriopus californicus</name>
    <name type="common">Marine copepod</name>
    <dbReference type="NCBI Taxonomy" id="6832"/>
    <lineage>
        <taxon>Eukaryota</taxon>
        <taxon>Metazoa</taxon>
        <taxon>Ecdysozoa</taxon>
        <taxon>Arthropoda</taxon>
        <taxon>Crustacea</taxon>
        <taxon>Multicrustacea</taxon>
        <taxon>Hexanauplia</taxon>
        <taxon>Copepoda</taxon>
        <taxon>Harpacticoida</taxon>
        <taxon>Harpacticidae</taxon>
        <taxon>Tigriopus</taxon>
    </lineage>
</organism>
<dbReference type="InterPro" id="IPR050576">
    <property type="entry name" value="Cilia_flagella_integrity"/>
</dbReference>
<feature type="compositionally biased region" description="Polar residues" evidence="5">
    <location>
        <begin position="288"/>
        <end position="300"/>
    </location>
</feature>
<evidence type="ECO:0000256" key="2">
    <source>
        <dbReference type="ARBA" id="ARBA00022614"/>
    </source>
</evidence>
<comment type="caution">
    <text evidence="6">The sequence shown here is derived from an EMBL/GenBank/DDBJ whole genome shotgun (WGS) entry which is preliminary data.</text>
</comment>
<feature type="region of interest" description="Disordered" evidence="5">
    <location>
        <begin position="508"/>
        <end position="542"/>
    </location>
</feature>
<proteinExistence type="predicted"/>
<evidence type="ECO:0000256" key="1">
    <source>
        <dbReference type="ARBA" id="ARBA00003843"/>
    </source>
</evidence>
<evidence type="ECO:0000256" key="4">
    <source>
        <dbReference type="ARBA" id="ARBA00024433"/>
    </source>
</evidence>
<keyword evidence="7" id="KW-1185">Reference proteome</keyword>
<dbReference type="PROSITE" id="PS51450">
    <property type="entry name" value="LRR"/>
    <property type="match status" value="6"/>
</dbReference>
<protein>
    <recommendedName>
        <fullName evidence="4">Dynein axonemal assembly factor 1 homolog</fullName>
    </recommendedName>
</protein>
<gene>
    <name evidence="6" type="ORF">TCAL_08100</name>
</gene>
<keyword evidence="2" id="KW-0433">Leucine-rich repeat</keyword>
<name>A0A553PQ05_TIGCA</name>
<feature type="region of interest" description="Disordered" evidence="5">
    <location>
        <begin position="559"/>
        <end position="614"/>
    </location>
</feature>
<dbReference type="AlphaFoldDB" id="A0A553PQ05"/>
<feature type="compositionally biased region" description="Polar residues" evidence="5">
    <location>
        <begin position="560"/>
        <end position="579"/>
    </location>
</feature>
<feature type="region of interest" description="Disordered" evidence="5">
    <location>
        <begin position="425"/>
        <end position="449"/>
    </location>
</feature>
<dbReference type="PANTHER" id="PTHR45973">
    <property type="entry name" value="PROTEIN PHOSPHATASE 1 REGULATORY SUBUNIT SDS22-RELATED"/>
    <property type="match status" value="1"/>
</dbReference>
<feature type="region of interest" description="Disordered" evidence="5">
    <location>
        <begin position="283"/>
        <end position="305"/>
    </location>
</feature>
<dbReference type="STRING" id="6832.A0A553PQ05"/>
<dbReference type="OMA" id="IDENCNK"/>
<dbReference type="Gene3D" id="3.80.10.10">
    <property type="entry name" value="Ribonuclease Inhibitor"/>
    <property type="match status" value="2"/>
</dbReference>
<keyword evidence="3" id="KW-0677">Repeat</keyword>
<feature type="region of interest" description="Disordered" evidence="5">
    <location>
        <begin position="357"/>
        <end position="377"/>
    </location>
</feature>
<dbReference type="Pfam" id="PF14580">
    <property type="entry name" value="LRR_9"/>
    <property type="match status" value="1"/>
</dbReference>
<comment type="function">
    <text evidence="1">Cilium-specific protein required for cilia structures.</text>
</comment>
<sequence length="895" mass="100046">MASSSSSHGLKDTGVIYRRAPVANISLGGSGQAAREVKGGGVRRGCDLEGGVRGMSGAITMERSEDEKLKFPDRVPILEDEPALRLLSLQHNFIKRIQHLDSTYRLVFLDLYHNRLDTISNLEPLINLRVLMLGKNRIRRIEGLQKCNRLSVLDLHGNRITQITGLENLSDLKVLNLAGNLIRKITNLQDLKSLEELNIRRNRIRATQGLEVVPTLEKLYMSNNDIQNIACLSKLDALVKLHTVQMEGNPVWSNPEYAYHLVTSLPELNVLDQQEIATEVRDNAAKWRQSQQDQSNTGSASGARHQLMKKMEERNVSIVNAKQRWTFLKKQDWKQNADKVLKPQNTTEDEVEPTQKNFMGTIPKHPSVTNTGEEQSEAECDTVEPETVSSNPSLASLAVGPSLCRQASKTNLKAKLNNMPLNLVHERGRSSPGSPKTSADIVDGKLPAPSLKNEHLRKKFPGLEKRKFALPHRFVSLQHEPSLDLGSPTKSRSKADSFATLDKKIGFFPAPPTDETQSTSDEFSGVGLVTDSSSESSSSDVEEAHLAIFPPQAIQVSAKRVQSSADSMSLRRNASTSRLARSEGPERSGSRPRIASAQGNKASAPSLIHSETGRTSEQGTDYLIELDGDLLSVYGAQSLKFLDRPWNRPRAQKASTVQFNFVSFDDLVQYLPKFRQSFPHVENFEFLETDIHCLGQLNALGQLQGITSLFIGDEGNSIHPKNWKTYAVYRLEHWGLQYINNTEITDQDILEANQTYGSVGELALMVLPHNQILALVKKFELTGSGRDLTNESNIDVLSLIKDPNVKEIIAKESLQYKPRKAESTEELEKHHEALLELMEVGHSALHKFGRLEQEWGTLLPILIKRILSQYSDLRQYKKDTLLKLEKMDLSTRLGK</sequence>
<feature type="compositionally biased region" description="Basic and acidic residues" evidence="5">
    <location>
        <begin position="580"/>
        <end position="589"/>
    </location>
</feature>
<dbReference type="InterPro" id="IPR032675">
    <property type="entry name" value="LRR_dom_sf"/>
</dbReference>
<dbReference type="SMART" id="SM00365">
    <property type="entry name" value="LRR_SD22"/>
    <property type="match status" value="7"/>
</dbReference>
<dbReference type="InterPro" id="IPR001611">
    <property type="entry name" value="Leu-rich_rpt"/>
</dbReference>
<dbReference type="PANTHER" id="PTHR45973:SF8">
    <property type="entry name" value="LEUCINE-RICH REPEAT-CONTAINING PROTEIN 49"/>
    <property type="match status" value="1"/>
</dbReference>
<reference evidence="6 7" key="1">
    <citation type="journal article" date="2018" name="Nat. Ecol. Evol.">
        <title>Genomic signatures of mitonuclear coevolution across populations of Tigriopus californicus.</title>
        <authorList>
            <person name="Barreto F.S."/>
            <person name="Watson E.T."/>
            <person name="Lima T.G."/>
            <person name="Willett C.S."/>
            <person name="Edmands S."/>
            <person name="Li W."/>
            <person name="Burton R.S."/>
        </authorList>
    </citation>
    <scope>NUCLEOTIDE SEQUENCE [LARGE SCALE GENOMIC DNA]</scope>
    <source>
        <strain evidence="6 7">San Diego</strain>
    </source>
</reference>
<dbReference type="SUPFAM" id="SSF52075">
    <property type="entry name" value="Outer arm dynein light chain 1"/>
    <property type="match status" value="1"/>
</dbReference>
<dbReference type="Proteomes" id="UP000318571">
    <property type="component" value="Chromosome 6"/>
</dbReference>
<dbReference type="EMBL" id="VCGU01000002">
    <property type="protein sequence ID" value="TRY79764.1"/>
    <property type="molecule type" value="Genomic_DNA"/>
</dbReference>